<gene>
    <name evidence="3" type="ORF">CLH62_08240</name>
</gene>
<evidence type="ECO:0000256" key="1">
    <source>
        <dbReference type="SAM" id="SignalP"/>
    </source>
</evidence>
<dbReference type="AlphaFoldDB" id="A0A2G1VFP5"/>
<name>A0A2G1VFP5_9GAMM</name>
<evidence type="ECO:0000259" key="2">
    <source>
        <dbReference type="Pfam" id="PF07589"/>
    </source>
</evidence>
<feature type="chain" id="PRO_5013598791" evidence="1">
    <location>
        <begin position="26"/>
        <end position="192"/>
    </location>
</feature>
<proteinExistence type="predicted"/>
<evidence type="ECO:0000313" key="3">
    <source>
        <dbReference type="EMBL" id="PHQ25593.1"/>
    </source>
</evidence>
<dbReference type="InterPro" id="IPR013424">
    <property type="entry name" value="Ice-binding_C"/>
</dbReference>
<dbReference type="NCBIfam" id="TIGR02595">
    <property type="entry name" value="PEP_CTERM"/>
    <property type="match status" value="1"/>
</dbReference>
<protein>
    <submittedName>
        <fullName evidence="3">PEP-CTERM sorting domain-containing protein</fullName>
    </submittedName>
</protein>
<feature type="domain" description="Ice-binding protein C-terminal" evidence="2">
    <location>
        <begin position="164"/>
        <end position="187"/>
    </location>
</feature>
<reference evidence="3 4" key="1">
    <citation type="submission" date="2017-09" db="EMBL/GenBank/DDBJ databases">
        <title>The draft genome sequences of Marinobacter guineae M3B.</title>
        <authorList>
            <person name="Cao J."/>
        </authorList>
    </citation>
    <scope>NUCLEOTIDE SEQUENCE [LARGE SCALE GENOMIC DNA]</scope>
    <source>
        <strain evidence="3 4">M3B</strain>
    </source>
</reference>
<dbReference type="RefSeq" id="WP_099617697.1">
    <property type="nucleotide sequence ID" value="NZ_KZ319340.1"/>
</dbReference>
<dbReference type="Proteomes" id="UP000229044">
    <property type="component" value="Unassembled WGS sequence"/>
</dbReference>
<dbReference type="EMBL" id="NTFI01000002">
    <property type="protein sequence ID" value="PHQ25593.1"/>
    <property type="molecule type" value="Genomic_DNA"/>
</dbReference>
<organism evidence="3 4">
    <name type="scientific">Marinobacter guineae</name>
    <dbReference type="NCBI Taxonomy" id="432303"/>
    <lineage>
        <taxon>Bacteria</taxon>
        <taxon>Pseudomonadati</taxon>
        <taxon>Pseudomonadota</taxon>
        <taxon>Gammaproteobacteria</taxon>
        <taxon>Pseudomonadales</taxon>
        <taxon>Marinobacteraceae</taxon>
        <taxon>Marinobacter</taxon>
    </lineage>
</organism>
<feature type="signal peptide" evidence="1">
    <location>
        <begin position="1"/>
        <end position="25"/>
    </location>
</feature>
<keyword evidence="1" id="KW-0732">Signal</keyword>
<accession>A0A2G1VFP5</accession>
<dbReference type="Pfam" id="PF07589">
    <property type="entry name" value="PEP-CTERM"/>
    <property type="match status" value="1"/>
</dbReference>
<comment type="caution">
    <text evidence="3">The sequence shown here is derived from an EMBL/GenBank/DDBJ whole genome shotgun (WGS) entry which is preliminary data.</text>
</comment>
<keyword evidence="4" id="KW-1185">Reference proteome</keyword>
<dbReference type="OrthoDB" id="9182121at2"/>
<sequence length="192" mass="20536">MRNINPFSNIAVASAALLLSVNAHALLLQPPGNGSSNETSASQEESELISALGLGGVDLDLLYKADFDTGDEEGAFETSYSTSWILDGENEATGADITWDGVLAAITCPSCYVAVKDGNNTPGFYFFDISNLWNGTDPLEFRNFWPDNGAISHISIYGKEMTVQVPEPGTMGLLGLGILGLMTVRRKIHKST</sequence>
<evidence type="ECO:0000313" key="4">
    <source>
        <dbReference type="Proteomes" id="UP000229044"/>
    </source>
</evidence>